<dbReference type="InterPro" id="IPR029052">
    <property type="entry name" value="Metallo-depent_PP-like"/>
</dbReference>
<evidence type="ECO:0000256" key="3">
    <source>
        <dbReference type="ARBA" id="ARBA00023004"/>
    </source>
</evidence>
<dbReference type="RefSeq" id="WP_381540411.1">
    <property type="nucleotide sequence ID" value="NZ_JBHUGI010000037.1"/>
</dbReference>
<evidence type="ECO:0000256" key="1">
    <source>
        <dbReference type="ARBA" id="ARBA00022723"/>
    </source>
</evidence>
<feature type="domain" description="Calcineurin-like phosphoesterase" evidence="5">
    <location>
        <begin position="2"/>
        <end position="191"/>
    </location>
</feature>
<name>A0ABW4SMK4_9BACL</name>
<dbReference type="InterPro" id="IPR004843">
    <property type="entry name" value="Calcineurin-like_PHP"/>
</dbReference>
<dbReference type="InterPro" id="IPR050884">
    <property type="entry name" value="CNP_phosphodiesterase-III"/>
</dbReference>
<dbReference type="PANTHER" id="PTHR42988:SF2">
    <property type="entry name" value="CYCLIC NUCLEOTIDE PHOSPHODIESTERASE CBUA0032-RELATED"/>
    <property type="match status" value="1"/>
</dbReference>
<keyword evidence="1" id="KW-0479">Metal-binding</keyword>
<reference evidence="7" key="1">
    <citation type="journal article" date="2019" name="Int. J. Syst. Evol. Microbiol.">
        <title>The Global Catalogue of Microorganisms (GCM) 10K type strain sequencing project: providing services to taxonomists for standard genome sequencing and annotation.</title>
        <authorList>
            <consortium name="The Broad Institute Genomics Platform"/>
            <consortium name="The Broad Institute Genome Sequencing Center for Infectious Disease"/>
            <person name="Wu L."/>
            <person name="Ma J."/>
        </authorList>
    </citation>
    <scope>NUCLEOTIDE SEQUENCE [LARGE SCALE GENOMIC DNA]</scope>
    <source>
        <strain evidence="7">CGMCC 4.7177</strain>
    </source>
</reference>
<evidence type="ECO:0000313" key="7">
    <source>
        <dbReference type="Proteomes" id="UP001597218"/>
    </source>
</evidence>
<sequence>MLIGDLHYPAIDETVPGLFEAREEFYEQFIGCFLNVDADLHVSVGDLTNFGRPLELKGIYSLLGDHREFIHVLGNHDVYSLPKDELLEITGQKRYSSFETDQAVFVFLDTARELDFEVWGGWVDEDQQEWLEHIVQESGEKPLLVFAHHPVYNTTERSDGENGSIHPSIDMWRILDQKQGVGIYFNGHTHKDSIVQRDNWSFIQTSSCLDQPAFRLIDIGDEKITVSAIDIDTEELLEKAAVIYENINHYTHQPDARGSEDNRSCVIPLAITANLV</sequence>
<dbReference type="Gene3D" id="3.60.21.10">
    <property type="match status" value="1"/>
</dbReference>
<protein>
    <submittedName>
        <fullName evidence="6">Metallophosphoesterase family protein</fullName>
        <ecNumber evidence="6">3.1.-.-</ecNumber>
    </submittedName>
</protein>
<dbReference type="EC" id="3.1.-.-" evidence="6"/>
<evidence type="ECO:0000256" key="4">
    <source>
        <dbReference type="ARBA" id="ARBA00025742"/>
    </source>
</evidence>
<keyword evidence="7" id="KW-1185">Reference proteome</keyword>
<evidence type="ECO:0000313" key="6">
    <source>
        <dbReference type="EMBL" id="MFD1929831.1"/>
    </source>
</evidence>
<dbReference type="PANTHER" id="PTHR42988">
    <property type="entry name" value="PHOSPHOHYDROLASE"/>
    <property type="match status" value="1"/>
</dbReference>
<comment type="similarity">
    <text evidence="4">Belongs to the cyclic nucleotide phosphodiesterase class-III family.</text>
</comment>
<evidence type="ECO:0000259" key="5">
    <source>
        <dbReference type="Pfam" id="PF00149"/>
    </source>
</evidence>
<dbReference type="Proteomes" id="UP001597218">
    <property type="component" value="Unassembled WGS sequence"/>
</dbReference>
<dbReference type="GO" id="GO:0016787">
    <property type="term" value="F:hydrolase activity"/>
    <property type="evidence" value="ECO:0007669"/>
    <property type="project" value="UniProtKB-KW"/>
</dbReference>
<dbReference type="SUPFAM" id="SSF56300">
    <property type="entry name" value="Metallo-dependent phosphatases"/>
    <property type="match status" value="1"/>
</dbReference>
<comment type="caution">
    <text evidence="6">The sequence shown here is derived from an EMBL/GenBank/DDBJ whole genome shotgun (WGS) entry which is preliminary data.</text>
</comment>
<organism evidence="6 7">
    <name type="scientific">Sporosarcina siberiensis</name>
    <dbReference type="NCBI Taxonomy" id="1365606"/>
    <lineage>
        <taxon>Bacteria</taxon>
        <taxon>Bacillati</taxon>
        <taxon>Bacillota</taxon>
        <taxon>Bacilli</taxon>
        <taxon>Bacillales</taxon>
        <taxon>Caryophanaceae</taxon>
        <taxon>Sporosarcina</taxon>
    </lineage>
</organism>
<proteinExistence type="inferred from homology"/>
<keyword evidence="2 6" id="KW-0378">Hydrolase</keyword>
<keyword evidence="3" id="KW-0408">Iron</keyword>
<gene>
    <name evidence="6" type="ORF">ACFSFY_17480</name>
</gene>
<dbReference type="EMBL" id="JBHUGI010000037">
    <property type="protein sequence ID" value="MFD1929831.1"/>
    <property type="molecule type" value="Genomic_DNA"/>
</dbReference>
<dbReference type="Pfam" id="PF00149">
    <property type="entry name" value="Metallophos"/>
    <property type="match status" value="1"/>
</dbReference>
<accession>A0ABW4SMK4</accession>
<evidence type="ECO:0000256" key="2">
    <source>
        <dbReference type="ARBA" id="ARBA00022801"/>
    </source>
</evidence>